<protein>
    <submittedName>
        <fullName evidence="1">Uncharacterized protein</fullName>
    </submittedName>
</protein>
<gene>
    <name evidence="1" type="ORF">NESM_000029300</name>
</gene>
<dbReference type="Gene3D" id="1.20.890.10">
    <property type="entry name" value="cAMP-dependent protein kinase regulatory subunit, dimerization-anchoring domain"/>
    <property type="match status" value="1"/>
</dbReference>
<dbReference type="CDD" id="cd22968">
    <property type="entry name" value="DD_EFCAB5"/>
    <property type="match status" value="1"/>
</dbReference>
<keyword evidence="2" id="KW-1185">Reference proteome</keyword>
<organism evidence="1 2">
    <name type="scientific">Novymonas esmeraldas</name>
    <dbReference type="NCBI Taxonomy" id="1808958"/>
    <lineage>
        <taxon>Eukaryota</taxon>
        <taxon>Discoba</taxon>
        <taxon>Euglenozoa</taxon>
        <taxon>Kinetoplastea</taxon>
        <taxon>Metakinetoplastina</taxon>
        <taxon>Trypanosomatida</taxon>
        <taxon>Trypanosomatidae</taxon>
        <taxon>Novymonas</taxon>
    </lineage>
</organism>
<dbReference type="AlphaFoldDB" id="A0AAW0F1W3"/>
<reference evidence="1 2" key="1">
    <citation type="journal article" date="2021" name="MBio">
        <title>A New Model Trypanosomatid, Novymonas esmeraldas: Genomic Perception of Its 'Candidatus Pandoraea novymonadis' Endosymbiont.</title>
        <authorList>
            <person name="Zakharova A."/>
            <person name="Saura A."/>
            <person name="Butenko A."/>
            <person name="Podesvova L."/>
            <person name="Warmusova S."/>
            <person name="Kostygov A.Y."/>
            <person name="Nenarokova A."/>
            <person name="Lukes J."/>
            <person name="Opperdoes F.R."/>
            <person name="Yurchenko V."/>
        </authorList>
    </citation>
    <scope>NUCLEOTIDE SEQUENCE [LARGE SCALE GENOMIC DNA]</scope>
    <source>
        <strain evidence="1 2">E262AT.01</strain>
    </source>
</reference>
<dbReference type="EMBL" id="JAECZO010000001">
    <property type="protein sequence ID" value="KAK7199822.1"/>
    <property type="molecule type" value="Genomic_DNA"/>
</dbReference>
<accession>A0AAW0F1W3</accession>
<comment type="caution">
    <text evidence="1">The sequence shown here is derived from an EMBL/GenBank/DDBJ whole genome shotgun (WGS) entry which is preliminary data.</text>
</comment>
<proteinExistence type="predicted"/>
<evidence type="ECO:0000313" key="1">
    <source>
        <dbReference type="EMBL" id="KAK7199822.1"/>
    </source>
</evidence>
<sequence>MSVSSQAEDDSALLVRLIEEDLFLDHIDKCSGTPRLSANQRYLVENVFPTLVPALQDLIRRYRGEIDTGSTTSTTQVDPVMWLAQYLLRNNTHSGASRLARHPFQVINTAALNREPPEE</sequence>
<name>A0AAW0F1W3_9TRYP</name>
<evidence type="ECO:0000313" key="2">
    <source>
        <dbReference type="Proteomes" id="UP001430356"/>
    </source>
</evidence>
<dbReference type="Proteomes" id="UP001430356">
    <property type="component" value="Unassembled WGS sequence"/>
</dbReference>